<evidence type="ECO:0000313" key="2">
    <source>
        <dbReference type="Proteomes" id="UP001158576"/>
    </source>
</evidence>
<dbReference type="Proteomes" id="UP001158576">
    <property type="component" value="Chromosome 2"/>
</dbReference>
<proteinExistence type="predicted"/>
<name>A0ABN7T4V9_OIKDI</name>
<sequence length="105" mass="12046">MQVEIEKAKLTFEECKSKKIECNDSRLPPATPSKSIQTPKLKLSEFLEIMEEGHGSCEGKLNHYHQAKMLYETGSWAMDAQTNGFCRKIRDRILSMELDTKVPIK</sequence>
<protein>
    <submittedName>
        <fullName evidence="1">Oidioi.mRNA.OKI2018_I69.chr2.g5516.t1.cds</fullName>
    </submittedName>
</protein>
<organism evidence="1 2">
    <name type="scientific">Oikopleura dioica</name>
    <name type="common">Tunicate</name>
    <dbReference type="NCBI Taxonomy" id="34765"/>
    <lineage>
        <taxon>Eukaryota</taxon>
        <taxon>Metazoa</taxon>
        <taxon>Chordata</taxon>
        <taxon>Tunicata</taxon>
        <taxon>Appendicularia</taxon>
        <taxon>Copelata</taxon>
        <taxon>Oikopleuridae</taxon>
        <taxon>Oikopleura</taxon>
    </lineage>
</organism>
<keyword evidence="2" id="KW-1185">Reference proteome</keyword>
<evidence type="ECO:0000313" key="1">
    <source>
        <dbReference type="EMBL" id="CAG5111184.1"/>
    </source>
</evidence>
<accession>A0ABN7T4V9</accession>
<gene>
    <name evidence="1" type="ORF">OKIOD_LOCUS14281</name>
</gene>
<dbReference type="EMBL" id="OU015567">
    <property type="protein sequence ID" value="CAG5111184.1"/>
    <property type="molecule type" value="Genomic_DNA"/>
</dbReference>
<reference evidence="1 2" key="1">
    <citation type="submission" date="2021-04" db="EMBL/GenBank/DDBJ databases">
        <authorList>
            <person name="Bliznina A."/>
        </authorList>
    </citation>
    <scope>NUCLEOTIDE SEQUENCE [LARGE SCALE GENOMIC DNA]</scope>
</reference>